<comment type="caution">
    <text evidence="2">The sequence shown here is derived from an EMBL/GenBank/DDBJ whole genome shotgun (WGS) entry which is preliminary data.</text>
</comment>
<keyword evidence="3" id="KW-1185">Reference proteome</keyword>
<feature type="compositionally biased region" description="Basic and acidic residues" evidence="1">
    <location>
        <begin position="19"/>
        <end position="43"/>
    </location>
</feature>
<dbReference type="Proteomes" id="UP000789831">
    <property type="component" value="Unassembled WGS sequence"/>
</dbReference>
<dbReference type="AlphaFoldDB" id="A0A9N9H736"/>
<dbReference type="EMBL" id="CAJVPL010005956">
    <property type="protein sequence ID" value="CAG8661682.1"/>
    <property type="molecule type" value="Genomic_DNA"/>
</dbReference>
<reference evidence="2" key="1">
    <citation type="submission" date="2021-06" db="EMBL/GenBank/DDBJ databases">
        <authorList>
            <person name="Kallberg Y."/>
            <person name="Tangrot J."/>
            <person name="Rosling A."/>
        </authorList>
    </citation>
    <scope>NUCLEOTIDE SEQUENCE</scope>
    <source>
        <strain evidence="2">MT106</strain>
    </source>
</reference>
<sequence length="43" mass="4989">MVSRSTKEVLAPKLSQRRNSKEKEDVVKQNEDDAEKNKRVTSE</sequence>
<evidence type="ECO:0000313" key="3">
    <source>
        <dbReference type="Proteomes" id="UP000789831"/>
    </source>
</evidence>
<evidence type="ECO:0000256" key="1">
    <source>
        <dbReference type="SAM" id="MobiDB-lite"/>
    </source>
</evidence>
<name>A0A9N9H736_9GLOM</name>
<organism evidence="2 3">
    <name type="scientific">Ambispora gerdemannii</name>
    <dbReference type="NCBI Taxonomy" id="144530"/>
    <lineage>
        <taxon>Eukaryota</taxon>
        <taxon>Fungi</taxon>
        <taxon>Fungi incertae sedis</taxon>
        <taxon>Mucoromycota</taxon>
        <taxon>Glomeromycotina</taxon>
        <taxon>Glomeromycetes</taxon>
        <taxon>Archaeosporales</taxon>
        <taxon>Ambisporaceae</taxon>
        <taxon>Ambispora</taxon>
    </lineage>
</organism>
<accession>A0A9N9H736</accession>
<evidence type="ECO:0000313" key="2">
    <source>
        <dbReference type="EMBL" id="CAG8661682.1"/>
    </source>
</evidence>
<gene>
    <name evidence="2" type="ORF">AGERDE_LOCUS11848</name>
</gene>
<proteinExistence type="predicted"/>
<protein>
    <submittedName>
        <fullName evidence="2">4293_t:CDS:1</fullName>
    </submittedName>
</protein>
<feature type="region of interest" description="Disordered" evidence="1">
    <location>
        <begin position="1"/>
        <end position="43"/>
    </location>
</feature>
<feature type="non-terminal residue" evidence="2">
    <location>
        <position position="43"/>
    </location>
</feature>